<evidence type="ECO:0000256" key="2">
    <source>
        <dbReference type="ARBA" id="ARBA00022670"/>
    </source>
</evidence>
<comment type="function">
    <text evidence="5">Cotranslationally removes the N-terminal methionine from nascent proteins. The N-terminal methionine is often cleaved when the second residue in the primary sequence is small and uncharged (Met-Ala-, Cys, Gly, Pro, Ser, Thr, or Val).</text>
</comment>
<dbReference type="GO" id="GO:0004239">
    <property type="term" value="F:initiator methionyl aminopeptidase activity"/>
    <property type="evidence" value="ECO:0007669"/>
    <property type="project" value="UniProtKB-EC"/>
</dbReference>
<keyword evidence="1 5" id="KW-0031">Aminopeptidase</keyword>
<feature type="domain" description="Peptidase M24" evidence="7">
    <location>
        <begin position="103"/>
        <end position="309"/>
    </location>
</feature>
<evidence type="ECO:0000313" key="9">
    <source>
        <dbReference type="Proteomes" id="UP000747542"/>
    </source>
</evidence>
<evidence type="ECO:0000256" key="5">
    <source>
        <dbReference type="RuleBase" id="RU003653"/>
    </source>
</evidence>
<keyword evidence="3 5" id="KW-0479">Metal-binding</keyword>
<gene>
    <name evidence="8" type="primary">METAP1-L1</name>
    <name evidence="8" type="ORF">Hamer_G007263</name>
</gene>
<comment type="cofactor">
    <cofactor evidence="5">
        <name>Co(2+)</name>
        <dbReference type="ChEBI" id="CHEBI:48828"/>
    </cofactor>
    <cofactor evidence="5">
        <name>Zn(2+)</name>
        <dbReference type="ChEBI" id="CHEBI:29105"/>
    </cofactor>
    <cofactor evidence="5">
        <name>Mn(2+)</name>
        <dbReference type="ChEBI" id="CHEBI:29035"/>
    </cofactor>
    <cofactor evidence="5">
        <name>Fe(2+)</name>
        <dbReference type="ChEBI" id="CHEBI:29033"/>
    </cofactor>
    <text evidence="5">Binds 2 divalent metal cations per subunit. Has a high-affinity and a low affinity metal-binding site. The true nature of the physiological cofactor is under debate. The enzyme is active with cobalt, zinc, manganese or divalent iron ions.</text>
</comment>
<dbReference type="GO" id="GO:0046872">
    <property type="term" value="F:metal ion binding"/>
    <property type="evidence" value="ECO:0007669"/>
    <property type="project" value="UniProtKB-KW"/>
</dbReference>
<evidence type="ECO:0000256" key="1">
    <source>
        <dbReference type="ARBA" id="ARBA00022438"/>
    </source>
</evidence>
<dbReference type="InterPro" id="IPR036005">
    <property type="entry name" value="Creatinase/aminopeptidase-like"/>
</dbReference>
<dbReference type="Proteomes" id="UP000747542">
    <property type="component" value="Unassembled WGS sequence"/>
</dbReference>
<dbReference type="Pfam" id="PF00557">
    <property type="entry name" value="Peptidase_M24"/>
    <property type="match status" value="1"/>
</dbReference>
<comment type="similarity">
    <text evidence="5">Belongs to the peptidase M24A family.</text>
</comment>
<comment type="caution">
    <text evidence="8">The sequence shown here is derived from an EMBL/GenBank/DDBJ whole genome shotgun (WGS) entry which is preliminary data.</text>
</comment>
<protein>
    <recommendedName>
        <fullName evidence="5">Methionine aminopeptidase</fullName>
        <ecNumber evidence="5">3.4.11.18</ecNumber>
    </recommendedName>
</protein>
<organism evidence="8 9">
    <name type="scientific">Homarus americanus</name>
    <name type="common">American lobster</name>
    <dbReference type="NCBI Taxonomy" id="6706"/>
    <lineage>
        <taxon>Eukaryota</taxon>
        <taxon>Metazoa</taxon>
        <taxon>Ecdysozoa</taxon>
        <taxon>Arthropoda</taxon>
        <taxon>Crustacea</taxon>
        <taxon>Multicrustacea</taxon>
        <taxon>Malacostraca</taxon>
        <taxon>Eumalacostraca</taxon>
        <taxon>Eucarida</taxon>
        <taxon>Decapoda</taxon>
        <taxon>Pleocyemata</taxon>
        <taxon>Astacidea</taxon>
        <taxon>Nephropoidea</taxon>
        <taxon>Nephropidae</taxon>
        <taxon>Homarus</taxon>
    </lineage>
</organism>
<dbReference type="GO" id="GO:0005829">
    <property type="term" value="C:cytosol"/>
    <property type="evidence" value="ECO:0007669"/>
    <property type="project" value="TreeGrafter"/>
</dbReference>
<accession>A0A8J5JZI3</accession>
<dbReference type="AlphaFoldDB" id="A0A8J5JZI3"/>
<feature type="region of interest" description="Disordered" evidence="6">
    <location>
        <begin position="58"/>
        <end position="86"/>
    </location>
</feature>
<dbReference type="Gene3D" id="3.90.230.10">
    <property type="entry name" value="Creatinase/methionine aminopeptidase superfamily"/>
    <property type="match status" value="1"/>
</dbReference>
<dbReference type="InterPro" id="IPR001714">
    <property type="entry name" value="Pept_M24_MAP"/>
</dbReference>
<dbReference type="GO" id="GO:0070006">
    <property type="term" value="F:metalloaminopeptidase activity"/>
    <property type="evidence" value="ECO:0007669"/>
    <property type="project" value="InterPro"/>
</dbReference>
<dbReference type="PRINTS" id="PR00599">
    <property type="entry name" value="MAPEPTIDASE"/>
</dbReference>
<evidence type="ECO:0000259" key="7">
    <source>
        <dbReference type="Pfam" id="PF00557"/>
    </source>
</evidence>
<keyword evidence="4" id="KW-0378">Hydrolase</keyword>
<comment type="catalytic activity">
    <reaction evidence="5">
        <text>Release of N-terminal amino acids, preferentially methionine, from peptides and arylamides.</text>
        <dbReference type="EC" id="3.4.11.18"/>
    </reaction>
</comment>
<dbReference type="EC" id="3.4.11.18" evidence="5"/>
<dbReference type="CDD" id="cd01086">
    <property type="entry name" value="MetAP1"/>
    <property type="match status" value="1"/>
</dbReference>
<dbReference type="NCBIfam" id="TIGR00500">
    <property type="entry name" value="met_pdase_I"/>
    <property type="match status" value="1"/>
</dbReference>
<keyword evidence="9" id="KW-1185">Reference proteome</keyword>
<evidence type="ECO:0000256" key="3">
    <source>
        <dbReference type="ARBA" id="ARBA00022723"/>
    </source>
</evidence>
<dbReference type="InterPro" id="IPR002467">
    <property type="entry name" value="Pept_M24A_MAP1"/>
</dbReference>
<dbReference type="InterPro" id="IPR000994">
    <property type="entry name" value="Pept_M24"/>
</dbReference>
<evidence type="ECO:0000313" key="8">
    <source>
        <dbReference type="EMBL" id="KAG7165431.1"/>
    </source>
</evidence>
<name>A0A8J5JZI3_HOMAM</name>
<reference evidence="8" key="1">
    <citation type="journal article" date="2021" name="Sci. Adv.">
        <title>The American lobster genome reveals insights on longevity, neural, and immune adaptations.</title>
        <authorList>
            <person name="Polinski J.M."/>
            <person name="Zimin A.V."/>
            <person name="Clark K.F."/>
            <person name="Kohn A.B."/>
            <person name="Sadowski N."/>
            <person name="Timp W."/>
            <person name="Ptitsyn A."/>
            <person name="Khanna P."/>
            <person name="Romanova D.Y."/>
            <person name="Williams P."/>
            <person name="Greenwood S.J."/>
            <person name="Moroz L.L."/>
            <person name="Walt D.R."/>
            <person name="Bodnar A.G."/>
        </authorList>
    </citation>
    <scope>NUCLEOTIDE SEQUENCE</scope>
    <source>
        <strain evidence="8">GMGI-L3</strain>
    </source>
</reference>
<dbReference type="PROSITE" id="PS00680">
    <property type="entry name" value="MAP_1"/>
    <property type="match status" value="1"/>
</dbReference>
<dbReference type="HAMAP" id="MF_01974">
    <property type="entry name" value="MetAP_1"/>
    <property type="match status" value="1"/>
</dbReference>
<dbReference type="GO" id="GO:0006508">
    <property type="term" value="P:proteolysis"/>
    <property type="evidence" value="ECO:0007669"/>
    <property type="project" value="UniProtKB-KW"/>
</dbReference>
<dbReference type="PANTHER" id="PTHR43330:SF7">
    <property type="entry name" value="METHIONINE AMINOPEPTIDASE 1"/>
    <property type="match status" value="1"/>
</dbReference>
<evidence type="ECO:0000256" key="4">
    <source>
        <dbReference type="ARBA" id="ARBA00022801"/>
    </source>
</evidence>
<dbReference type="EMBL" id="JAHLQT010024345">
    <property type="protein sequence ID" value="KAG7165431.1"/>
    <property type="molecule type" value="Genomic_DNA"/>
</dbReference>
<feature type="non-terminal residue" evidence="8">
    <location>
        <position position="329"/>
    </location>
</feature>
<dbReference type="PANTHER" id="PTHR43330">
    <property type="entry name" value="METHIONINE AMINOPEPTIDASE"/>
    <property type="match status" value="1"/>
</dbReference>
<keyword evidence="2 5" id="KW-0645">Protease</keyword>
<evidence type="ECO:0000256" key="6">
    <source>
        <dbReference type="SAM" id="MobiDB-lite"/>
    </source>
</evidence>
<proteinExistence type="inferred from homology"/>
<dbReference type="SUPFAM" id="SSF55920">
    <property type="entry name" value="Creatinase/aminopeptidase"/>
    <property type="match status" value="1"/>
</dbReference>
<sequence>TPWLTQQLDNYLQYFPGYSIVQRAVTQFKNISGASDSNSSQYNPWPYYMFTGSLRPYPQSNKREVPPPIGRPDYADDPNGFPHSEQKLRGSTNIKCLSDEEIEGMRVACKLAREVLDEGVKAAGIGVTTDEVDRIVHEAAVERECYPSPLNYHGFPKSCCTSINEVICHGIPDMRPLQNGDICNIDVTVYHRNFHGDLNETLFIGEVNSIARNLVKTTWECLQKSIEIVKPGVKYRDVGAVIQKHAHSQGFSVVRSYCGHGIHQLFHTAPSVPHYTSTWKDEQWPDNWTAVTADGKLSAQFEETLLVTETGVEILTQRRERNGQPYFTD</sequence>